<evidence type="ECO:0000313" key="1">
    <source>
        <dbReference type="EMBL" id="UXN57853.1"/>
    </source>
</evidence>
<geneLocation type="plasmid" evidence="1 2">
    <name>p_unnamed2</name>
</geneLocation>
<organism evidence="1 2">
    <name type="scientific">Phyllobacterium zundukense</name>
    <dbReference type="NCBI Taxonomy" id="1867719"/>
    <lineage>
        <taxon>Bacteria</taxon>
        <taxon>Pseudomonadati</taxon>
        <taxon>Pseudomonadota</taxon>
        <taxon>Alphaproteobacteria</taxon>
        <taxon>Hyphomicrobiales</taxon>
        <taxon>Phyllobacteriaceae</taxon>
        <taxon>Phyllobacterium</taxon>
    </lineage>
</organism>
<gene>
    <name evidence="1" type="ORF">N8E88_06000</name>
</gene>
<dbReference type="Proteomes" id="UP001061991">
    <property type="component" value="Plasmid p_unnamed2"/>
</dbReference>
<keyword evidence="2" id="KW-1185">Reference proteome</keyword>
<dbReference type="EMBL" id="CP104971">
    <property type="protein sequence ID" value="UXN57853.1"/>
    <property type="molecule type" value="Genomic_DNA"/>
</dbReference>
<accession>A0ACD4CWB6</accession>
<proteinExistence type="predicted"/>
<protein>
    <submittedName>
        <fullName evidence="1">Uncharacterized protein</fullName>
    </submittedName>
</protein>
<name>A0ACD4CWB6_9HYPH</name>
<reference evidence="1" key="1">
    <citation type="submission" date="2022-09" db="EMBL/GenBank/DDBJ databases">
        <title>Interaction between co-microsymbionts with complementary sets of symbiotic genes in legume-rhizobium systems.</title>
        <authorList>
            <person name="Safronova V."/>
            <person name="Sazanova A."/>
            <person name="Afonin A."/>
            <person name="Chirak E."/>
        </authorList>
    </citation>
    <scope>NUCLEOTIDE SEQUENCE</scope>
    <source>
        <strain evidence="1">A18/3m</strain>
    </source>
</reference>
<sequence length="118" mass="12944">MTFARLLTLGMLCISTISAHAQSDQSRQTAVLGAQMAGGTARIAADICQLDPKQIDAYKERARHAFAADENFEGDWILGWNNQQNAVDGISKLKVNSPDEYALQKSETCARIRGEMNL</sequence>
<keyword evidence="1" id="KW-0614">Plasmid</keyword>
<evidence type="ECO:0000313" key="2">
    <source>
        <dbReference type="Proteomes" id="UP001061991"/>
    </source>
</evidence>